<name>A0ACD4UIB6_STRSU</name>
<keyword evidence="1" id="KW-0614">Plasmid</keyword>
<protein>
    <submittedName>
        <fullName evidence="1">Uncharacterized protein</fullName>
    </submittedName>
</protein>
<geneLocation type="plasmid" evidence="1 2">
    <name>pSRD478_4</name>
</geneLocation>
<gene>
    <name evidence="1" type="ORF">A7J08_10460</name>
</gene>
<accession>A0ACD4UIB6</accession>
<evidence type="ECO:0000313" key="2">
    <source>
        <dbReference type="Proteomes" id="UP000323128"/>
    </source>
</evidence>
<proteinExistence type="predicted"/>
<evidence type="ECO:0000313" key="1">
    <source>
        <dbReference type="EMBL" id="WLD56238.1"/>
    </source>
</evidence>
<dbReference type="Proteomes" id="UP000323128">
    <property type="component" value="Plasmid pSRD478_4"/>
</dbReference>
<reference evidence="1 2" key="1">
    <citation type="journal article" date="2021" name="Front. Microbiol.">
        <title>Comparative Virulence and Genomic Analysis of Streptococcus suis Isolates.</title>
        <authorList>
            <person name="Nicholson T.L."/>
            <person name="Waack U."/>
            <person name="Anderson T.K."/>
            <person name="Bayles D.O."/>
            <person name="Zaia S.R."/>
            <person name="Goertz I."/>
            <person name="Eppinger M."/>
            <person name="Hau S.J."/>
            <person name="Brockmeier S.L."/>
            <person name="Shore S.M."/>
        </authorList>
    </citation>
    <scope>NUCLEOTIDE SEQUENCE [LARGE SCALE GENOMIC DNA]</scope>
    <source>
        <strain evidence="1 2">SRD478</strain>
    </source>
</reference>
<organism evidence="1 2">
    <name type="scientific">Streptococcus suis</name>
    <dbReference type="NCBI Taxonomy" id="1307"/>
    <lineage>
        <taxon>Bacteria</taxon>
        <taxon>Bacillati</taxon>
        <taxon>Bacillota</taxon>
        <taxon>Bacilli</taxon>
        <taxon>Lactobacillales</taxon>
        <taxon>Streptococcaceae</taxon>
        <taxon>Streptococcus</taxon>
    </lineage>
</organism>
<dbReference type="EMBL" id="CP030014">
    <property type="protein sequence ID" value="WLD56238.1"/>
    <property type="molecule type" value="Genomic_DNA"/>
</dbReference>
<sequence>MNLEELEYRLYHLNNVVSDLVELNGLNNRSSFLLKYNISSEQSQKIDSVFLDVVKKDKQISLYEFGVMLSNELFVDFSKEILNEMCEVYKDYQPLALSMIDYSLE</sequence>